<dbReference type="RefSeq" id="WP_283831623.1">
    <property type="nucleotide sequence ID" value="NZ_JASJEU010000012.1"/>
</dbReference>
<accession>A0ABT7DL64</accession>
<evidence type="ECO:0000256" key="1">
    <source>
        <dbReference type="SAM" id="Phobius"/>
    </source>
</evidence>
<gene>
    <name evidence="2" type="ORF">QNJ86_05620</name>
</gene>
<proteinExistence type="predicted"/>
<keyword evidence="3" id="KW-1185">Reference proteome</keyword>
<feature type="transmembrane region" description="Helical" evidence="1">
    <location>
        <begin position="21"/>
        <end position="39"/>
    </location>
</feature>
<name>A0ABT7DL64_9ACTN</name>
<keyword evidence="1" id="KW-1133">Transmembrane helix</keyword>
<dbReference type="Proteomes" id="UP001232750">
    <property type="component" value="Unassembled WGS sequence"/>
</dbReference>
<evidence type="ECO:0000313" key="2">
    <source>
        <dbReference type="EMBL" id="MDJ1650269.1"/>
    </source>
</evidence>
<organism evidence="2 3">
    <name type="scientific">Gordonibacter faecis</name>
    <dbReference type="NCBI Taxonomy" id="3047475"/>
    <lineage>
        <taxon>Bacteria</taxon>
        <taxon>Bacillati</taxon>
        <taxon>Actinomycetota</taxon>
        <taxon>Coriobacteriia</taxon>
        <taxon>Eggerthellales</taxon>
        <taxon>Eggerthellaceae</taxon>
        <taxon>Gordonibacter</taxon>
    </lineage>
</organism>
<evidence type="ECO:0000313" key="3">
    <source>
        <dbReference type="Proteomes" id="UP001232750"/>
    </source>
</evidence>
<reference evidence="2 3" key="1">
    <citation type="submission" date="2023-05" db="EMBL/GenBank/DDBJ databases">
        <title>Gordonibacter KGMB12511T sp. nov., isolated from faeces of healthy Korean.</title>
        <authorList>
            <person name="Kim H.S."/>
            <person name="Kim J.-S."/>
            <person name="Suh M.K."/>
            <person name="Eom M.K."/>
            <person name="Do H.E."/>
            <person name="Lee J.-S."/>
        </authorList>
    </citation>
    <scope>NUCLEOTIDE SEQUENCE [LARGE SCALE GENOMIC DNA]</scope>
    <source>
        <strain evidence="2 3">KGMB12511</strain>
    </source>
</reference>
<comment type="caution">
    <text evidence="2">The sequence shown here is derived from an EMBL/GenBank/DDBJ whole genome shotgun (WGS) entry which is preliminary data.</text>
</comment>
<keyword evidence="1" id="KW-0472">Membrane</keyword>
<keyword evidence="1" id="KW-0812">Transmembrane</keyword>
<dbReference type="EMBL" id="JASJEU010000012">
    <property type="protein sequence ID" value="MDJ1650269.1"/>
    <property type="molecule type" value="Genomic_DNA"/>
</dbReference>
<sequence length="73" mass="7613">MCGRCARRAAGCEHGQGTVEYAVMTAAFLALVVALGVLWRPLEGGLFVEHALMAASHHVQGTAPGGVADVFLY</sequence>
<protein>
    <submittedName>
        <fullName evidence="2">Uncharacterized protein</fullName>
    </submittedName>
</protein>